<reference evidence="1 2" key="1">
    <citation type="submission" date="2024-08" db="EMBL/GenBank/DDBJ databases">
        <title>The draft genome of Apodemus speciosus.</title>
        <authorList>
            <person name="Nabeshima K."/>
            <person name="Suzuki S."/>
            <person name="Onuma M."/>
        </authorList>
    </citation>
    <scope>NUCLEOTIDE SEQUENCE [LARGE SCALE GENOMIC DNA]</scope>
    <source>
        <strain evidence="1">IB14-021</strain>
    </source>
</reference>
<sequence>MPHPALRLVSSAARKEGFKATVSDLWRLPCFKAGQFCIKERRLQGDCLRSLEIGPALRLVSSAARKEGFKATVSDLWRLPCFKTGQFCSKERRLQGDCLRSWRTLCSQSAVGLITLLEHRREGRTTPHLRRSPAVAAPWC</sequence>
<evidence type="ECO:0000313" key="2">
    <source>
        <dbReference type="Proteomes" id="UP001623349"/>
    </source>
</evidence>
<keyword evidence="2" id="KW-1185">Reference proteome</keyword>
<dbReference type="Proteomes" id="UP001623349">
    <property type="component" value="Unassembled WGS sequence"/>
</dbReference>
<comment type="caution">
    <text evidence="1">The sequence shown here is derived from an EMBL/GenBank/DDBJ whole genome shotgun (WGS) entry which is preliminary data.</text>
</comment>
<dbReference type="EMBL" id="BAAFST010000020">
    <property type="protein sequence ID" value="GAB1303126.1"/>
    <property type="molecule type" value="Genomic_DNA"/>
</dbReference>
<accession>A0ABQ0FV75</accession>
<proteinExistence type="predicted"/>
<organism evidence="1 2">
    <name type="scientific">Apodemus speciosus</name>
    <name type="common">Large Japanese field mouse</name>
    <dbReference type="NCBI Taxonomy" id="105296"/>
    <lineage>
        <taxon>Eukaryota</taxon>
        <taxon>Metazoa</taxon>
        <taxon>Chordata</taxon>
        <taxon>Craniata</taxon>
        <taxon>Vertebrata</taxon>
        <taxon>Euteleostomi</taxon>
        <taxon>Mammalia</taxon>
        <taxon>Eutheria</taxon>
        <taxon>Euarchontoglires</taxon>
        <taxon>Glires</taxon>
        <taxon>Rodentia</taxon>
        <taxon>Myomorpha</taxon>
        <taxon>Muroidea</taxon>
        <taxon>Muridae</taxon>
        <taxon>Murinae</taxon>
        <taxon>Apodemus</taxon>
    </lineage>
</organism>
<name>A0ABQ0FV75_APOSI</name>
<gene>
    <name evidence="1" type="ORF">APTSU1_001836700</name>
</gene>
<protein>
    <submittedName>
        <fullName evidence="1">Uncharacterized protein</fullName>
    </submittedName>
</protein>
<evidence type="ECO:0000313" key="1">
    <source>
        <dbReference type="EMBL" id="GAB1303126.1"/>
    </source>
</evidence>